<keyword evidence="4" id="KW-0732">Signal</keyword>
<dbReference type="SUPFAM" id="SSF48208">
    <property type="entry name" value="Six-hairpin glycosidases"/>
    <property type="match status" value="1"/>
</dbReference>
<evidence type="ECO:0000256" key="4">
    <source>
        <dbReference type="SAM" id="SignalP"/>
    </source>
</evidence>
<dbReference type="PANTHER" id="PTHR23403">
    <property type="entry name" value="TREHALASE"/>
    <property type="match status" value="1"/>
</dbReference>
<feature type="signal peptide" evidence="4">
    <location>
        <begin position="1"/>
        <end position="15"/>
    </location>
</feature>
<name>A0A2G2ZPK1_CAPAN</name>
<accession>A0A2G2ZPK1</accession>
<evidence type="ECO:0000313" key="5">
    <source>
        <dbReference type="EMBL" id="PHT83920.1"/>
    </source>
</evidence>
<dbReference type="PANTHER" id="PTHR23403:SF1">
    <property type="entry name" value="TREHALASE"/>
    <property type="match status" value="1"/>
</dbReference>
<dbReference type="Gramene" id="PHT83920">
    <property type="protein sequence ID" value="PHT83920"/>
    <property type="gene ID" value="T459_12363"/>
</dbReference>
<feature type="region of interest" description="Disordered" evidence="3">
    <location>
        <begin position="92"/>
        <end position="116"/>
    </location>
</feature>
<dbReference type="PRINTS" id="PR00744">
    <property type="entry name" value="GLHYDRLASE37"/>
</dbReference>
<reference evidence="5 6" key="2">
    <citation type="journal article" date="2017" name="Genome Biol.">
        <title>New reference genome sequences of hot pepper reveal the massive evolution of plant disease-resistance genes by retroduplication.</title>
        <authorList>
            <person name="Kim S."/>
            <person name="Park J."/>
            <person name="Yeom S.I."/>
            <person name="Kim Y.M."/>
            <person name="Seo E."/>
            <person name="Kim K.T."/>
            <person name="Kim M.S."/>
            <person name="Lee J.M."/>
            <person name="Cheong K."/>
            <person name="Shin H.S."/>
            <person name="Kim S.B."/>
            <person name="Han K."/>
            <person name="Lee J."/>
            <person name="Park M."/>
            <person name="Lee H.A."/>
            <person name="Lee H.Y."/>
            <person name="Lee Y."/>
            <person name="Oh S."/>
            <person name="Lee J.H."/>
            <person name="Choi E."/>
            <person name="Choi E."/>
            <person name="Lee S.E."/>
            <person name="Jeon J."/>
            <person name="Kim H."/>
            <person name="Choi G."/>
            <person name="Song H."/>
            <person name="Lee J."/>
            <person name="Lee S.C."/>
            <person name="Kwon J.K."/>
            <person name="Lee H.Y."/>
            <person name="Koo N."/>
            <person name="Hong Y."/>
            <person name="Kim R.W."/>
            <person name="Kang W.H."/>
            <person name="Huh J.H."/>
            <person name="Kang B.C."/>
            <person name="Yang T.J."/>
            <person name="Lee Y.H."/>
            <person name="Bennetzen J.L."/>
            <person name="Choi D."/>
        </authorList>
    </citation>
    <scope>NUCLEOTIDE SEQUENCE [LARGE SCALE GENOMIC DNA]</scope>
    <source>
        <strain evidence="6">cv. CM334</strain>
    </source>
</reference>
<dbReference type="InterPro" id="IPR012341">
    <property type="entry name" value="6hp_glycosidase-like_sf"/>
</dbReference>
<dbReference type="AlphaFoldDB" id="A0A2G2ZPK1"/>
<organism evidence="5 6">
    <name type="scientific">Capsicum annuum</name>
    <name type="common">Capsicum pepper</name>
    <dbReference type="NCBI Taxonomy" id="4072"/>
    <lineage>
        <taxon>Eukaryota</taxon>
        <taxon>Viridiplantae</taxon>
        <taxon>Streptophyta</taxon>
        <taxon>Embryophyta</taxon>
        <taxon>Tracheophyta</taxon>
        <taxon>Spermatophyta</taxon>
        <taxon>Magnoliopsida</taxon>
        <taxon>eudicotyledons</taxon>
        <taxon>Gunneridae</taxon>
        <taxon>Pentapetalae</taxon>
        <taxon>asterids</taxon>
        <taxon>lamiids</taxon>
        <taxon>Solanales</taxon>
        <taxon>Solanaceae</taxon>
        <taxon>Solanoideae</taxon>
        <taxon>Capsiceae</taxon>
        <taxon>Capsicum</taxon>
    </lineage>
</organism>
<comment type="catalytic activity">
    <reaction evidence="2">
        <text>alpha,alpha-trehalose + H2O = alpha-D-glucose + beta-D-glucose</text>
        <dbReference type="Rhea" id="RHEA:32675"/>
        <dbReference type="ChEBI" id="CHEBI:15377"/>
        <dbReference type="ChEBI" id="CHEBI:15903"/>
        <dbReference type="ChEBI" id="CHEBI:16551"/>
        <dbReference type="ChEBI" id="CHEBI:17925"/>
        <dbReference type="EC" id="3.2.1.28"/>
    </reaction>
</comment>
<sequence>MLVLVKVVVVIQIFSQPPVPTAMIVDIYNRTGDLDLVRRCLPGEFYYDLALVAESEWDFSSRLIRNEYDLTTTATTSIIPVDLNAFLLKPSDVTSGPVSPMDARRPRNDSDPNDSR</sequence>
<dbReference type="STRING" id="4072.A0A2G2ZPK1"/>
<reference evidence="5 6" key="1">
    <citation type="journal article" date="2014" name="Nat. Genet.">
        <title>Genome sequence of the hot pepper provides insights into the evolution of pungency in Capsicum species.</title>
        <authorList>
            <person name="Kim S."/>
            <person name="Park M."/>
            <person name="Yeom S.I."/>
            <person name="Kim Y.M."/>
            <person name="Lee J.M."/>
            <person name="Lee H.A."/>
            <person name="Seo E."/>
            <person name="Choi J."/>
            <person name="Cheong K."/>
            <person name="Kim K.T."/>
            <person name="Jung K."/>
            <person name="Lee G.W."/>
            <person name="Oh S.K."/>
            <person name="Bae C."/>
            <person name="Kim S.B."/>
            <person name="Lee H.Y."/>
            <person name="Kim S.Y."/>
            <person name="Kim M.S."/>
            <person name="Kang B.C."/>
            <person name="Jo Y.D."/>
            <person name="Yang H.B."/>
            <person name="Jeong H.J."/>
            <person name="Kang W.H."/>
            <person name="Kwon J.K."/>
            <person name="Shin C."/>
            <person name="Lim J.Y."/>
            <person name="Park J.H."/>
            <person name="Huh J.H."/>
            <person name="Kim J.S."/>
            <person name="Kim B.D."/>
            <person name="Cohen O."/>
            <person name="Paran I."/>
            <person name="Suh M.C."/>
            <person name="Lee S.B."/>
            <person name="Kim Y.K."/>
            <person name="Shin Y."/>
            <person name="Noh S.J."/>
            <person name="Park J."/>
            <person name="Seo Y.S."/>
            <person name="Kwon S.Y."/>
            <person name="Kim H.A."/>
            <person name="Park J.M."/>
            <person name="Kim H.J."/>
            <person name="Choi S.B."/>
            <person name="Bosland P.W."/>
            <person name="Reeves G."/>
            <person name="Jo S.H."/>
            <person name="Lee B.W."/>
            <person name="Cho H.T."/>
            <person name="Choi H.S."/>
            <person name="Lee M.S."/>
            <person name="Yu Y."/>
            <person name="Do Choi Y."/>
            <person name="Park B.S."/>
            <person name="van Deynze A."/>
            <person name="Ashrafi H."/>
            <person name="Hill T."/>
            <person name="Kim W.T."/>
            <person name="Pai H.S."/>
            <person name="Ahn H.K."/>
            <person name="Yeam I."/>
            <person name="Giovannoni J.J."/>
            <person name="Rose J.K."/>
            <person name="Sorensen I."/>
            <person name="Lee S.J."/>
            <person name="Kim R.W."/>
            <person name="Choi I.Y."/>
            <person name="Choi B.S."/>
            <person name="Lim J.S."/>
            <person name="Lee Y.H."/>
            <person name="Choi D."/>
        </authorList>
    </citation>
    <scope>NUCLEOTIDE SEQUENCE [LARGE SCALE GENOMIC DNA]</scope>
    <source>
        <strain evidence="6">cv. CM334</strain>
    </source>
</reference>
<comment type="similarity">
    <text evidence="1 2">Belongs to the glycosyl hydrolase 37 family.</text>
</comment>
<comment type="caution">
    <text evidence="5">The sequence shown here is derived from an EMBL/GenBank/DDBJ whole genome shotgun (WGS) entry which is preliminary data.</text>
</comment>
<dbReference type="EC" id="3.2.1.28" evidence="2"/>
<keyword evidence="2" id="KW-0326">Glycosidase</keyword>
<evidence type="ECO:0000313" key="6">
    <source>
        <dbReference type="Proteomes" id="UP000222542"/>
    </source>
</evidence>
<dbReference type="GO" id="GO:0005991">
    <property type="term" value="P:trehalose metabolic process"/>
    <property type="evidence" value="ECO:0007669"/>
    <property type="project" value="InterPro"/>
</dbReference>
<dbReference type="InterPro" id="IPR008928">
    <property type="entry name" value="6-hairpin_glycosidase_sf"/>
</dbReference>
<evidence type="ECO:0000256" key="3">
    <source>
        <dbReference type="SAM" id="MobiDB-lite"/>
    </source>
</evidence>
<evidence type="ECO:0000256" key="1">
    <source>
        <dbReference type="ARBA" id="ARBA00005615"/>
    </source>
</evidence>
<dbReference type="EMBL" id="AYRZ02000004">
    <property type="protein sequence ID" value="PHT83920.1"/>
    <property type="molecule type" value="Genomic_DNA"/>
</dbReference>
<dbReference type="Gene3D" id="1.50.10.10">
    <property type="match status" value="1"/>
</dbReference>
<evidence type="ECO:0000256" key="2">
    <source>
        <dbReference type="RuleBase" id="RU361180"/>
    </source>
</evidence>
<gene>
    <name evidence="5" type="ORF">T459_12363</name>
</gene>
<dbReference type="Proteomes" id="UP000222542">
    <property type="component" value="Unassembled WGS sequence"/>
</dbReference>
<protein>
    <recommendedName>
        <fullName evidence="2">Trehalase</fullName>
        <ecNumber evidence="2">3.2.1.28</ecNumber>
    </recommendedName>
    <alternativeName>
        <fullName evidence="2">Alpha-trehalose glucohydrolase</fullName>
    </alternativeName>
</protein>
<keyword evidence="2" id="KW-0378">Hydrolase</keyword>
<dbReference type="Pfam" id="PF01204">
    <property type="entry name" value="Trehalase"/>
    <property type="match status" value="1"/>
</dbReference>
<proteinExistence type="inferred from homology"/>
<dbReference type="GO" id="GO:0004555">
    <property type="term" value="F:alpha,alpha-trehalase activity"/>
    <property type="evidence" value="ECO:0007669"/>
    <property type="project" value="UniProtKB-EC"/>
</dbReference>
<dbReference type="InterPro" id="IPR001661">
    <property type="entry name" value="Glyco_hydro_37"/>
</dbReference>
<feature type="chain" id="PRO_5013579066" description="Trehalase" evidence="4">
    <location>
        <begin position="16"/>
        <end position="116"/>
    </location>
</feature>
<feature type="compositionally biased region" description="Basic and acidic residues" evidence="3">
    <location>
        <begin position="102"/>
        <end position="116"/>
    </location>
</feature>
<keyword evidence="6" id="KW-1185">Reference proteome</keyword>